<accession>A0ABP3RG63</accession>
<organism evidence="1 2">
    <name type="scientific">Paenochrobactrum glaciei</name>
    <dbReference type="NCBI Taxonomy" id="486407"/>
    <lineage>
        <taxon>Bacteria</taxon>
        <taxon>Pseudomonadati</taxon>
        <taxon>Pseudomonadota</taxon>
        <taxon>Alphaproteobacteria</taxon>
        <taxon>Hyphomicrobiales</taxon>
        <taxon>Brucellaceae</taxon>
        <taxon>Paenochrobactrum</taxon>
    </lineage>
</organism>
<name>A0ABP3RG63_9HYPH</name>
<protein>
    <submittedName>
        <fullName evidence="1">DUF1284 domain-containing protein</fullName>
    </submittedName>
</protein>
<gene>
    <name evidence="1" type="ORF">GCM10008943_25350</name>
</gene>
<comment type="caution">
    <text evidence="1">The sequence shown here is derived from an EMBL/GenBank/DDBJ whole genome shotgun (WGS) entry which is preliminary data.</text>
</comment>
<evidence type="ECO:0000313" key="1">
    <source>
        <dbReference type="EMBL" id="GAA0608691.1"/>
    </source>
</evidence>
<proteinExistence type="predicted"/>
<sequence>MTIHLRGHHLLCMLTYIGKGYTPFFVENYDQIAEALSHGSVITLVNGPDDICMPLLCEDNCHCHNASVTLRDQAALEDISTLLGVRLQQGSKFILNSQLLLKLRAAFSEHTIRSACKGCEWADLCTDIAQNSAYKHVKIQCSDMA</sequence>
<dbReference type="EMBL" id="BAAADE010000005">
    <property type="protein sequence ID" value="GAA0608691.1"/>
    <property type="molecule type" value="Genomic_DNA"/>
</dbReference>
<dbReference type="RefSeq" id="WP_343806147.1">
    <property type="nucleotide sequence ID" value="NZ_BAAADE010000005.1"/>
</dbReference>
<evidence type="ECO:0000313" key="2">
    <source>
        <dbReference type="Proteomes" id="UP001424441"/>
    </source>
</evidence>
<dbReference type="InterPro" id="IPR009702">
    <property type="entry name" value="DUF1284"/>
</dbReference>
<reference evidence="2" key="1">
    <citation type="journal article" date="2019" name="Int. J. Syst. Evol. Microbiol.">
        <title>The Global Catalogue of Microorganisms (GCM) 10K type strain sequencing project: providing services to taxonomists for standard genome sequencing and annotation.</title>
        <authorList>
            <consortium name="The Broad Institute Genomics Platform"/>
            <consortium name="The Broad Institute Genome Sequencing Center for Infectious Disease"/>
            <person name="Wu L."/>
            <person name="Ma J."/>
        </authorList>
    </citation>
    <scope>NUCLEOTIDE SEQUENCE [LARGE SCALE GENOMIC DNA]</scope>
    <source>
        <strain evidence="2">JCM 15115</strain>
    </source>
</reference>
<dbReference type="Pfam" id="PF06935">
    <property type="entry name" value="DUF1284"/>
    <property type="match status" value="1"/>
</dbReference>
<keyword evidence="2" id="KW-1185">Reference proteome</keyword>
<dbReference type="Proteomes" id="UP001424441">
    <property type="component" value="Unassembled WGS sequence"/>
</dbReference>